<proteinExistence type="predicted"/>
<keyword evidence="1" id="KW-1133">Transmembrane helix</keyword>
<organism evidence="2 3">
    <name type="scientific">Aquisalibacillus elongatus</name>
    <dbReference type="NCBI Taxonomy" id="485577"/>
    <lineage>
        <taxon>Bacteria</taxon>
        <taxon>Bacillati</taxon>
        <taxon>Bacillota</taxon>
        <taxon>Bacilli</taxon>
        <taxon>Bacillales</taxon>
        <taxon>Bacillaceae</taxon>
        <taxon>Aquisalibacillus</taxon>
    </lineage>
</organism>
<keyword evidence="1" id="KW-0472">Membrane</keyword>
<dbReference type="RefSeq" id="WP_124223161.1">
    <property type="nucleotide sequence ID" value="NZ_RKRF01000012.1"/>
</dbReference>
<comment type="caution">
    <text evidence="2">The sequence shown here is derived from an EMBL/GenBank/DDBJ whole genome shotgun (WGS) entry which is preliminary data.</text>
</comment>
<evidence type="ECO:0000313" key="3">
    <source>
        <dbReference type="Proteomes" id="UP000276443"/>
    </source>
</evidence>
<reference evidence="2 3" key="1">
    <citation type="submission" date="2018-11" db="EMBL/GenBank/DDBJ databases">
        <title>Genomic Encyclopedia of Type Strains, Phase IV (KMG-IV): sequencing the most valuable type-strain genomes for metagenomic binning, comparative biology and taxonomic classification.</title>
        <authorList>
            <person name="Goeker M."/>
        </authorList>
    </citation>
    <scope>NUCLEOTIDE SEQUENCE [LARGE SCALE GENOMIC DNA]</scope>
    <source>
        <strain evidence="2 3">DSM 18090</strain>
    </source>
</reference>
<keyword evidence="3" id="KW-1185">Reference proteome</keyword>
<feature type="transmembrane region" description="Helical" evidence="1">
    <location>
        <begin position="61"/>
        <end position="80"/>
    </location>
</feature>
<protein>
    <submittedName>
        <fullName evidence="2">Uncharacterized protein</fullName>
    </submittedName>
</protein>
<sequence length="81" mass="9015">MGTGVFVIIGFLFVLTLVGTFLIGKTENDKIKKREGETAKDELQRSWNYESSSLKTNIPSLLIIYVIFIVGGIVALAIYIF</sequence>
<dbReference type="EMBL" id="RKRF01000012">
    <property type="protein sequence ID" value="RPF50607.1"/>
    <property type="molecule type" value="Genomic_DNA"/>
</dbReference>
<evidence type="ECO:0000313" key="2">
    <source>
        <dbReference type="EMBL" id="RPF50607.1"/>
    </source>
</evidence>
<gene>
    <name evidence="2" type="ORF">EDC24_2575</name>
</gene>
<evidence type="ECO:0000256" key="1">
    <source>
        <dbReference type="SAM" id="Phobius"/>
    </source>
</evidence>
<keyword evidence="1" id="KW-0812">Transmembrane</keyword>
<dbReference type="AlphaFoldDB" id="A0A3N5B019"/>
<dbReference type="OrthoDB" id="2706947at2"/>
<feature type="transmembrane region" description="Helical" evidence="1">
    <location>
        <begin position="6"/>
        <end position="24"/>
    </location>
</feature>
<dbReference type="Proteomes" id="UP000276443">
    <property type="component" value="Unassembled WGS sequence"/>
</dbReference>
<accession>A0A3N5B019</accession>
<name>A0A3N5B019_9BACI</name>